<evidence type="ECO:0008006" key="3">
    <source>
        <dbReference type="Google" id="ProtNLM"/>
    </source>
</evidence>
<keyword evidence="2" id="KW-1185">Reference proteome</keyword>
<comment type="caution">
    <text evidence="1">The sequence shown here is derived from an EMBL/GenBank/DDBJ whole genome shotgun (WGS) entry which is preliminary data.</text>
</comment>
<evidence type="ECO:0000313" key="2">
    <source>
        <dbReference type="Proteomes" id="UP000534294"/>
    </source>
</evidence>
<protein>
    <recommendedName>
        <fullName evidence="3">ROK family protein</fullName>
    </recommendedName>
</protein>
<dbReference type="RefSeq" id="WP_184205539.1">
    <property type="nucleotide sequence ID" value="NZ_JACHIF010000001.1"/>
</dbReference>
<gene>
    <name evidence="1" type="ORF">HNQ64_000803</name>
</gene>
<name>A0A7W7YI58_9BACT</name>
<dbReference type="EMBL" id="JACHIF010000001">
    <property type="protein sequence ID" value="MBB5036569.1"/>
    <property type="molecule type" value="Genomic_DNA"/>
</dbReference>
<dbReference type="Proteomes" id="UP000534294">
    <property type="component" value="Unassembled WGS sequence"/>
</dbReference>
<accession>A0A7W7YI58</accession>
<proteinExistence type="predicted"/>
<dbReference type="AlphaFoldDB" id="A0A7W7YI58"/>
<evidence type="ECO:0000313" key="1">
    <source>
        <dbReference type="EMBL" id="MBB5036569.1"/>
    </source>
</evidence>
<sequence length="263" mass="28092">MIRVRPSGIFPLELWDLCLGTGILWDHMSQADFGGVLKHSLTQVWEGQGATRSEGLVPECVRGFQGLYLAGGGAESVLASLQEGPWSRTHLCTASHFAGDAGGHFLLGQQGLTGWVLDLGQSALKISAAGYQQTWPRDLTRLPLREDRLDTSVADQRAELRHFIAKALQSFLHLMGRRPDGLVCALPSRLDDLGIPEGSSYIGMGGDASLLPEALVLAGFGQTQLLVLNDAELAATSALLDPLVQRRTLVLTLGFGVGAALIT</sequence>
<organism evidence="1 2">
    <name type="scientific">Prosthecobacter dejongeii</name>
    <dbReference type="NCBI Taxonomy" id="48465"/>
    <lineage>
        <taxon>Bacteria</taxon>
        <taxon>Pseudomonadati</taxon>
        <taxon>Verrucomicrobiota</taxon>
        <taxon>Verrucomicrobiia</taxon>
        <taxon>Verrucomicrobiales</taxon>
        <taxon>Verrucomicrobiaceae</taxon>
        <taxon>Prosthecobacter</taxon>
    </lineage>
</organism>
<reference evidence="1 2" key="1">
    <citation type="submission" date="2020-08" db="EMBL/GenBank/DDBJ databases">
        <title>Genomic Encyclopedia of Type Strains, Phase IV (KMG-IV): sequencing the most valuable type-strain genomes for metagenomic binning, comparative biology and taxonomic classification.</title>
        <authorList>
            <person name="Goeker M."/>
        </authorList>
    </citation>
    <scope>NUCLEOTIDE SEQUENCE [LARGE SCALE GENOMIC DNA]</scope>
    <source>
        <strain evidence="1 2">DSM 12251</strain>
    </source>
</reference>